<dbReference type="Gene3D" id="2.40.170.20">
    <property type="entry name" value="TonB-dependent receptor, beta-barrel domain"/>
    <property type="match status" value="1"/>
</dbReference>
<dbReference type="Pfam" id="PF13715">
    <property type="entry name" value="CarbopepD_reg_2"/>
    <property type="match status" value="1"/>
</dbReference>
<dbReference type="Pfam" id="PF07715">
    <property type="entry name" value="Plug"/>
    <property type="match status" value="1"/>
</dbReference>
<evidence type="ECO:0000259" key="10">
    <source>
        <dbReference type="Pfam" id="PF00593"/>
    </source>
</evidence>
<keyword evidence="5 9" id="KW-0798">TonB box</keyword>
<dbReference type="Proteomes" id="UP000289821">
    <property type="component" value="Unassembled WGS sequence"/>
</dbReference>
<dbReference type="SUPFAM" id="SSF56935">
    <property type="entry name" value="Porins"/>
    <property type="match status" value="1"/>
</dbReference>
<dbReference type="Gene3D" id="2.170.130.10">
    <property type="entry name" value="TonB-dependent receptor, plug domain"/>
    <property type="match status" value="1"/>
</dbReference>
<comment type="subcellular location">
    <subcellularLocation>
        <location evidence="1 8">Cell outer membrane</location>
        <topology evidence="1 8">Multi-pass membrane protein</topology>
    </subcellularLocation>
</comment>
<dbReference type="NCBIfam" id="TIGR04056">
    <property type="entry name" value="OMP_RagA_SusC"/>
    <property type="match status" value="1"/>
</dbReference>
<evidence type="ECO:0000256" key="4">
    <source>
        <dbReference type="ARBA" id="ARBA00022692"/>
    </source>
</evidence>
<dbReference type="InterPro" id="IPR037066">
    <property type="entry name" value="Plug_dom_sf"/>
</dbReference>
<dbReference type="FunFam" id="2.170.130.10:FF:000003">
    <property type="entry name" value="SusC/RagA family TonB-linked outer membrane protein"/>
    <property type="match status" value="1"/>
</dbReference>
<keyword evidence="13" id="KW-1185">Reference proteome</keyword>
<dbReference type="InterPro" id="IPR012910">
    <property type="entry name" value="Plug_dom"/>
</dbReference>
<evidence type="ECO:0000256" key="6">
    <source>
        <dbReference type="ARBA" id="ARBA00023136"/>
    </source>
</evidence>
<dbReference type="PROSITE" id="PS52016">
    <property type="entry name" value="TONB_DEPENDENT_REC_3"/>
    <property type="match status" value="1"/>
</dbReference>
<dbReference type="InterPro" id="IPR023996">
    <property type="entry name" value="TonB-dep_OMP_SusC/RagA"/>
</dbReference>
<dbReference type="NCBIfam" id="TIGR04057">
    <property type="entry name" value="SusC_RagA_signa"/>
    <property type="match status" value="1"/>
</dbReference>
<dbReference type="InterPro" id="IPR008969">
    <property type="entry name" value="CarboxyPept-like_regulatory"/>
</dbReference>
<dbReference type="InterPro" id="IPR023997">
    <property type="entry name" value="TonB-dep_OMP_SusC/RagA_CS"/>
</dbReference>
<evidence type="ECO:0000313" key="13">
    <source>
        <dbReference type="Proteomes" id="UP000289821"/>
    </source>
</evidence>
<organism evidence="12 13">
    <name type="scientific">Leeuwenhoekiella aestuarii</name>
    <dbReference type="NCBI Taxonomy" id="2249426"/>
    <lineage>
        <taxon>Bacteria</taxon>
        <taxon>Pseudomonadati</taxon>
        <taxon>Bacteroidota</taxon>
        <taxon>Flavobacteriia</taxon>
        <taxon>Flavobacteriales</taxon>
        <taxon>Flavobacteriaceae</taxon>
        <taxon>Leeuwenhoekiella</taxon>
    </lineage>
</organism>
<feature type="domain" description="TonB-dependent receptor plug" evidence="11">
    <location>
        <begin position="122"/>
        <end position="230"/>
    </location>
</feature>
<evidence type="ECO:0000256" key="2">
    <source>
        <dbReference type="ARBA" id="ARBA00022448"/>
    </source>
</evidence>
<dbReference type="OrthoDB" id="9768177at2"/>
<dbReference type="InterPro" id="IPR000531">
    <property type="entry name" value="Beta-barrel_TonB"/>
</dbReference>
<name>A0A4Q0NR05_9FLAO</name>
<dbReference type="InterPro" id="IPR039426">
    <property type="entry name" value="TonB-dep_rcpt-like"/>
</dbReference>
<comment type="caution">
    <text evidence="12">The sequence shown here is derived from an EMBL/GenBank/DDBJ whole genome shotgun (WGS) entry which is preliminary data.</text>
</comment>
<keyword evidence="7 8" id="KW-0998">Cell outer membrane</keyword>
<evidence type="ECO:0000313" key="12">
    <source>
        <dbReference type="EMBL" id="RXG11995.1"/>
    </source>
</evidence>
<evidence type="ECO:0000256" key="9">
    <source>
        <dbReference type="RuleBase" id="RU003357"/>
    </source>
</evidence>
<dbReference type="SUPFAM" id="SSF49464">
    <property type="entry name" value="Carboxypeptidase regulatory domain-like"/>
    <property type="match status" value="1"/>
</dbReference>
<dbReference type="RefSeq" id="WP_128762647.1">
    <property type="nucleotide sequence ID" value="NZ_QOVI01000008.1"/>
</dbReference>
<dbReference type="GO" id="GO:0009279">
    <property type="term" value="C:cell outer membrane"/>
    <property type="evidence" value="ECO:0007669"/>
    <property type="project" value="UniProtKB-SubCell"/>
</dbReference>
<evidence type="ECO:0000256" key="3">
    <source>
        <dbReference type="ARBA" id="ARBA00022452"/>
    </source>
</evidence>
<keyword evidence="6 8" id="KW-0472">Membrane</keyword>
<keyword evidence="3 8" id="KW-1134">Transmembrane beta strand</keyword>
<reference evidence="12 13" key="1">
    <citation type="submission" date="2018-07" db="EMBL/GenBank/DDBJ databases">
        <title>Leeuwenhoekiella genomics.</title>
        <authorList>
            <person name="Tahon G."/>
            <person name="Willems A."/>
        </authorList>
    </citation>
    <scope>NUCLEOTIDE SEQUENCE [LARGE SCALE GENOMIC DNA]</scope>
    <source>
        <strain evidence="12 13">R-50232</strain>
    </source>
</reference>
<dbReference type="AlphaFoldDB" id="A0A4Q0NR05"/>
<dbReference type="EMBL" id="QOVI01000008">
    <property type="protein sequence ID" value="RXG11995.1"/>
    <property type="molecule type" value="Genomic_DNA"/>
</dbReference>
<evidence type="ECO:0000259" key="11">
    <source>
        <dbReference type="Pfam" id="PF07715"/>
    </source>
</evidence>
<proteinExistence type="inferred from homology"/>
<evidence type="ECO:0000256" key="5">
    <source>
        <dbReference type="ARBA" id="ARBA00023077"/>
    </source>
</evidence>
<dbReference type="InterPro" id="IPR036942">
    <property type="entry name" value="Beta-barrel_TonB_sf"/>
</dbReference>
<gene>
    <name evidence="12" type="ORF">DSM04_10892</name>
</gene>
<protein>
    <submittedName>
        <fullName evidence="12">TonB-linked SusC/RagA family outer membrane protein</fullName>
    </submittedName>
</protein>
<evidence type="ECO:0000256" key="1">
    <source>
        <dbReference type="ARBA" id="ARBA00004571"/>
    </source>
</evidence>
<keyword evidence="4 8" id="KW-0812">Transmembrane</keyword>
<evidence type="ECO:0000256" key="7">
    <source>
        <dbReference type="ARBA" id="ARBA00023237"/>
    </source>
</evidence>
<sequence length="1040" mass="113283">MESILLFQKKTLRYLGLFFLSVFFCSGIYAQSTITGTVSDGNGPIPGVNVIVKGTSNGAVTDFDGNYSLNNVPGDGILVFSFVGYEAKEVPVNNRTQVNTVLENDLQSLSEVVVIGYGTQNKESVTGSVVSLDGDELEEVQVANFQQALQGRAPGVQITTTSTRPGANNASIRIRGVRSLSGSNDPLIVLNGIPFSGGLNDISINDIASIDILKDASATAIYGSRGANGVVLITTKSGQKGQKATFSYNTYYATKEVFAKYPMMNGPQFVALRQATALQQESGVPIYENYGADEDPNVNTDWQGLIYGTGLQTNHDFSVTGGTENGSYSFGGGYFKETSVLPVENFQRYSLRAQIDQQVGAFRFGINSIMNWNVTNAAGTGIYGNLSATPILNPYNEDGSLKRVVSMPADDFWVTTRSTLKGLGEGRVNLQKDFGTYNNLYGEVSIPGVEGLKYRLNIGLNLRTSRDGFFNGQGVANIDPFAPNSAGNSSNLFQDYVIENLVTYDRTFADKHKVNIVGLYSVQNSKSESSFLNARNIPNEQFLFYNLDSALLEDITGYGSDYGENGLESIMGRAIYQYDNRYLLTATVRADGSSRLAPGNKWVTYPAISLGWNVANEKFMQDVDWVSLLKLRAGYGETSNQAVANYATLGNLGVRNYNFGDTFATGYFVQDLPNANLGWEFSETYNYGIDFGLFNNRLSGTVEYYTTKTNDILYRVGLPSTSGVGSFVGNIGATENKGLEVALNATILDNPDGFTWDFGVNLYTNRNEIVSLASGQDRNEGQLWFVGSPINVIYDHKNIGLWNEDDPDFQYLQTYEPGGNVGMIKVEYTGEFNEDGSPVRQIDSDDRQIIDPTPDFQGGFNTRLAYKNFDFNVVGVFQSGGTLISTLYSSAGYLNLLTGRRNNIDVDYWTPTNTDAKYPAPGGIQDGDGPRYGRTMGYFDGSYLKIRAMTLGYNFESTLAEKAGLSSLRLYATVQNPFVLFSPYHKESGMDPETNSGSDGAGNAQNSATGTAGFISRGIATIGTNVPTTRNFLLGLNVKF</sequence>
<dbReference type="Pfam" id="PF00593">
    <property type="entry name" value="TonB_dep_Rec_b-barrel"/>
    <property type="match status" value="1"/>
</dbReference>
<keyword evidence="2 8" id="KW-0813">Transport</keyword>
<feature type="domain" description="TonB-dependent receptor-like beta-barrel" evidence="10">
    <location>
        <begin position="453"/>
        <end position="866"/>
    </location>
</feature>
<dbReference type="Gene3D" id="2.60.40.1120">
    <property type="entry name" value="Carboxypeptidase-like, regulatory domain"/>
    <property type="match status" value="1"/>
</dbReference>
<comment type="similarity">
    <text evidence="8 9">Belongs to the TonB-dependent receptor family.</text>
</comment>
<evidence type="ECO:0000256" key="8">
    <source>
        <dbReference type="PROSITE-ProRule" id="PRU01360"/>
    </source>
</evidence>
<accession>A0A4Q0NR05</accession>